<sequence>MYTCVLIPRELSLVLALQPSPSPSPSSRASPGHAPSPILPAHQLVTCASVWSNSHLRPGTVFYPDEGEVRLDRLDMRVSPQEDDVSTGTAASRPVAQGVDNAQDMDKQSSMACKMRRSYGSYDVMLDVQGQQVRHCNWVRFVRSTLDPGSANVISSKVRGQAFFQVTRAVKPSEEIVVLFHVEPLPGNSVDAAFPSATEKPAENFPKFDAFSENADTSEIDKYDYDSHRVLSVLKASSSSSTSCFSGGFKNQEPISSMASPKTSTHSSTSALSSSLVSSTMVLNPTQYRGSSSASMLSSALAFGGLGMPMSMYDHLTLMSVVQQQQQQQRQQQQQQRRRCDVNEESESLMNLHNQKVKGQSHALRPTSPPPPYYKIASFNAGSTMMTSTPVSMVTTVKREKNDEEADENVDEKVGNDVADKEETSHDEKTPNMSVEQSSMKTNVHQPRSLYFESSLSLSSSSDILSLSAMGPDSPRPLGLRNDNSGNDNTNDRINESLRDYSASSPMFTSGSSHSREISSASEICAGEESGVNLSISKDSSEPCPSVHHQLQENADLASREGKQLDNEDCKGDPDASDKVAEIHSVIEKEKYNEDKSKEISSNVERLQENARTSTASETDMYELNKYKTEEKSAGGYLGYGGRENKERECEAMAPQVDSTVDFVSDKAENALQYNDEGNSSLVF</sequence>
<feature type="region of interest" description="Disordered" evidence="1">
    <location>
        <begin position="467"/>
        <end position="494"/>
    </location>
</feature>
<reference evidence="3 4" key="1">
    <citation type="journal article" date="2021" name="Elife">
        <title>Chloroplast acquisition without the gene transfer in kleptoplastic sea slugs, Plakobranchus ocellatus.</title>
        <authorList>
            <person name="Maeda T."/>
            <person name="Takahashi S."/>
            <person name="Yoshida T."/>
            <person name="Shimamura S."/>
            <person name="Takaki Y."/>
            <person name="Nagai Y."/>
            <person name="Toyoda A."/>
            <person name="Suzuki Y."/>
            <person name="Arimoto A."/>
            <person name="Ishii H."/>
            <person name="Satoh N."/>
            <person name="Nishiyama T."/>
            <person name="Hasebe M."/>
            <person name="Maruyama T."/>
            <person name="Minagawa J."/>
            <person name="Obokata J."/>
            <person name="Shigenobu S."/>
        </authorList>
    </citation>
    <scope>NUCLEOTIDE SEQUENCE [LARGE SCALE GENOMIC DNA]</scope>
</reference>
<feature type="domain" description="SET" evidence="2">
    <location>
        <begin position="102"/>
        <end position="180"/>
    </location>
</feature>
<dbReference type="InterPro" id="IPR046341">
    <property type="entry name" value="SET_dom_sf"/>
</dbReference>
<dbReference type="InterPro" id="IPR001214">
    <property type="entry name" value="SET_dom"/>
</dbReference>
<evidence type="ECO:0000313" key="3">
    <source>
        <dbReference type="EMBL" id="GFO33735.1"/>
    </source>
</evidence>
<feature type="region of interest" description="Disordered" evidence="1">
    <location>
        <begin position="534"/>
        <end position="618"/>
    </location>
</feature>
<gene>
    <name evidence="3" type="ORF">PoB_006024000</name>
</gene>
<feature type="compositionally biased region" description="Polar residues" evidence="1">
    <location>
        <begin position="600"/>
        <end position="618"/>
    </location>
</feature>
<dbReference type="EMBL" id="BLXT01006832">
    <property type="protein sequence ID" value="GFO33735.1"/>
    <property type="molecule type" value="Genomic_DNA"/>
</dbReference>
<feature type="compositionally biased region" description="Low complexity" evidence="1">
    <location>
        <begin position="25"/>
        <end position="36"/>
    </location>
</feature>
<evidence type="ECO:0000256" key="1">
    <source>
        <dbReference type="SAM" id="MobiDB-lite"/>
    </source>
</evidence>
<evidence type="ECO:0000313" key="4">
    <source>
        <dbReference type="Proteomes" id="UP000735302"/>
    </source>
</evidence>
<dbReference type="Proteomes" id="UP000735302">
    <property type="component" value="Unassembled WGS sequence"/>
</dbReference>
<feature type="region of interest" description="Disordered" evidence="1">
    <location>
        <begin position="502"/>
        <end position="521"/>
    </location>
</feature>
<feature type="region of interest" description="Disordered" evidence="1">
    <location>
        <begin position="399"/>
        <end position="444"/>
    </location>
</feature>
<feature type="compositionally biased region" description="Low complexity" evidence="1">
    <location>
        <begin position="510"/>
        <end position="521"/>
    </location>
</feature>
<keyword evidence="4" id="KW-1185">Reference proteome</keyword>
<feature type="compositionally biased region" description="Polar residues" evidence="1">
    <location>
        <begin position="431"/>
        <end position="444"/>
    </location>
</feature>
<feature type="compositionally biased region" description="Basic and acidic residues" evidence="1">
    <location>
        <begin position="558"/>
        <end position="599"/>
    </location>
</feature>
<comment type="caution">
    <text evidence="3">The sequence shown here is derived from an EMBL/GenBank/DDBJ whole genome shotgun (WGS) entry which is preliminary data.</text>
</comment>
<protein>
    <submittedName>
        <fullName evidence="3">Myoneurin-like</fullName>
    </submittedName>
</protein>
<feature type="region of interest" description="Disordered" evidence="1">
    <location>
        <begin position="18"/>
        <end position="37"/>
    </location>
</feature>
<name>A0AAV4CPC4_9GAST</name>
<proteinExistence type="predicted"/>
<dbReference type="Gene3D" id="2.170.270.10">
    <property type="entry name" value="SET domain"/>
    <property type="match status" value="1"/>
</dbReference>
<dbReference type="AlphaFoldDB" id="A0AAV4CPC4"/>
<feature type="compositionally biased region" description="Basic and acidic residues" evidence="1">
    <location>
        <begin position="411"/>
        <end position="430"/>
    </location>
</feature>
<organism evidence="3 4">
    <name type="scientific">Plakobranchus ocellatus</name>
    <dbReference type="NCBI Taxonomy" id="259542"/>
    <lineage>
        <taxon>Eukaryota</taxon>
        <taxon>Metazoa</taxon>
        <taxon>Spiralia</taxon>
        <taxon>Lophotrochozoa</taxon>
        <taxon>Mollusca</taxon>
        <taxon>Gastropoda</taxon>
        <taxon>Heterobranchia</taxon>
        <taxon>Euthyneura</taxon>
        <taxon>Panpulmonata</taxon>
        <taxon>Sacoglossa</taxon>
        <taxon>Placobranchoidea</taxon>
        <taxon>Plakobranchidae</taxon>
        <taxon>Plakobranchus</taxon>
    </lineage>
</organism>
<evidence type="ECO:0000259" key="2">
    <source>
        <dbReference type="Pfam" id="PF21549"/>
    </source>
</evidence>
<dbReference type="Pfam" id="PF21549">
    <property type="entry name" value="PRDM2_PR"/>
    <property type="match status" value="1"/>
</dbReference>
<accession>A0AAV4CPC4</accession>